<feature type="transmembrane region" description="Helical" evidence="1">
    <location>
        <begin position="41"/>
        <end position="60"/>
    </location>
</feature>
<dbReference type="Pfam" id="PF05106">
    <property type="entry name" value="Phage_holin_3_1"/>
    <property type="match status" value="1"/>
</dbReference>
<evidence type="ECO:0000313" key="3">
    <source>
        <dbReference type="Proteomes" id="UP000013251"/>
    </source>
</evidence>
<dbReference type="HOGENOM" id="CLU_118968_6_0_6"/>
<dbReference type="OrthoDB" id="6702075at2"/>
<dbReference type="AlphaFoldDB" id="N9DJ77"/>
<sequence>MEFWKWVQELIGTFGTAVTSFFMGFVMAYLRTKKKAGKGDFAESIMCGLFAVGVWTFLEWFNIPQIVAVGLASCIGYMGTHFVSNLIEKKVDNEINR</sequence>
<reference evidence="2 3" key="1">
    <citation type="submission" date="2013-02" db="EMBL/GenBank/DDBJ databases">
        <title>The Genome Sequence of Acinetobacter bereziniae CIP 70.12.</title>
        <authorList>
            <consortium name="The Broad Institute Genome Sequencing Platform"/>
            <consortium name="The Broad Institute Genome Sequencing Center for Infectious Disease"/>
            <person name="Cerqueira G."/>
            <person name="Feldgarden M."/>
            <person name="Courvalin P."/>
            <person name="Perichon B."/>
            <person name="Grillot-Courvalin C."/>
            <person name="Clermont D."/>
            <person name="Rocha E."/>
            <person name="Yoon E.-J."/>
            <person name="Nemec A."/>
            <person name="Walker B."/>
            <person name="Young S.K."/>
            <person name="Zeng Q."/>
            <person name="Gargeya S."/>
            <person name="Fitzgerald M."/>
            <person name="Haas B."/>
            <person name="Abouelleil A."/>
            <person name="Alvarado L."/>
            <person name="Arachchi H.M."/>
            <person name="Berlin A.M."/>
            <person name="Chapman S.B."/>
            <person name="Dewar J."/>
            <person name="Goldberg J."/>
            <person name="Griggs A."/>
            <person name="Gujja S."/>
            <person name="Hansen M."/>
            <person name="Howarth C."/>
            <person name="Imamovic A."/>
            <person name="Larimer J."/>
            <person name="McCowan C."/>
            <person name="Murphy C."/>
            <person name="Neiman D."/>
            <person name="Pearson M."/>
            <person name="Priest M."/>
            <person name="Roberts A."/>
            <person name="Saif S."/>
            <person name="Shea T."/>
            <person name="Sisk P."/>
            <person name="Sykes S."/>
            <person name="Wortman J."/>
            <person name="Nusbaum C."/>
            <person name="Birren B."/>
        </authorList>
    </citation>
    <scope>NUCLEOTIDE SEQUENCE [LARGE SCALE GENOMIC DNA]</scope>
    <source>
        <strain evidence="2 3">CIP 70.12</strain>
    </source>
</reference>
<evidence type="ECO:0000256" key="1">
    <source>
        <dbReference type="SAM" id="Phobius"/>
    </source>
</evidence>
<name>N9DJ77_ACIBZ</name>
<evidence type="ECO:0000313" key="2">
    <source>
        <dbReference type="EMBL" id="ENV98282.1"/>
    </source>
</evidence>
<dbReference type="InterPro" id="IPR006481">
    <property type="entry name" value="Phage_lambda_GpS_holin"/>
</dbReference>
<keyword evidence="1" id="KW-0812">Transmembrane</keyword>
<feature type="transmembrane region" description="Helical" evidence="1">
    <location>
        <begin position="6"/>
        <end position="29"/>
    </location>
</feature>
<feature type="transmembrane region" description="Helical" evidence="1">
    <location>
        <begin position="66"/>
        <end position="87"/>
    </location>
</feature>
<dbReference type="PATRIC" id="fig|1217650.3.peg.1111"/>
<dbReference type="EMBL" id="APQG01000016">
    <property type="protein sequence ID" value="ENV98282.1"/>
    <property type="molecule type" value="Genomic_DNA"/>
</dbReference>
<gene>
    <name evidence="2" type="ORF">F938_01136</name>
</gene>
<dbReference type="GeneID" id="69461799"/>
<proteinExistence type="predicted"/>
<dbReference type="Proteomes" id="UP000013251">
    <property type="component" value="Unassembled WGS sequence"/>
</dbReference>
<organism evidence="2 3">
    <name type="scientific">Acinetobacter bereziniae LMG 1003 = CIP 70.12</name>
    <dbReference type="NCBI Taxonomy" id="981324"/>
    <lineage>
        <taxon>Bacteria</taxon>
        <taxon>Pseudomonadati</taxon>
        <taxon>Pseudomonadota</taxon>
        <taxon>Gammaproteobacteria</taxon>
        <taxon>Moraxellales</taxon>
        <taxon>Moraxellaceae</taxon>
        <taxon>Acinetobacter</taxon>
    </lineage>
</organism>
<accession>N9DJ77</accession>
<protein>
    <submittedName>
        <fullName evidence="2">Lambda family phage holin</fullName>
    </submittedName>
</protein>
<keyword evidence="3" id="KW-1185">Reference proteome</keyword>
<comment type="caution">
    <text evidence="2">The sequence shown here is derived from an EMBL/GenBank/DDBJ whole genome shotgun (WGS) entry which is preliminary data.</text>
</comment>
<keyword evidence="1" id="KW-1133">Transmembrane helix</keyword>
<dbReference type="RefSeq" id="WP_005030170.1">
    <property type="nucleotide sequence ID" value="NZ_KB849755.1"/>
</dbReference>
<keyword evidence="1" id="KW-0472">Membrane</keyword>